<accession>A0A0A9AJI6</accession>
<proteinExistence type="predicted"/>
<name>A0A0A9AJI6_ARUDO</name>
<dbReference type="EMBL" id="GBRH01250648">
    <property type="protein sequence ID" value="JAD47247.1"/>
    <property type="molecule type" value="Transcribed_RNA"/>
</dbReference>
<organism evidence="1">
    <name type="scientific">Arundo donax</name>
    <name type="common">Giant reed</name>
    <name type="synonym">Donax arundinaceus</name>
    <dbReference type="NCBI Taxonomy" id="35708"/>
    <lineage>
        <taxon>Eukaryota</taxon>
        <taxon>Viridiplantae</taxon>
        <taxon>Streptophyta</taxon>
        <taxon>Embryophyta</taxon>
        <taxon>Tracheophyta</taxon>
        <taxon>Spermatophyta</taxon>
        <taxon>Magnoliopsida</taxon>
        <taxon>Liliopsida</taxon>
        <taxon>Poales</taxon>
        <taxon>Poaceae</taxon>
        <taxon>PACMAD clade</taxon>
        <taxon>Arundinoideae</taxon>
        <taxon>Arundineae</taxon>
        <taxon>Arundo</taxon>
    </lineage>
</organism>
<evidence type="ECO:0000313" key="1">
    <source>
        <dbReference type="EMBL" id="JAD47247.1"/>
    </source>
</evidence>
<sequence>MFTNRIIASLFSVSSAVSNDYSLDHEESTTARPKNKVLHESWHTSVAPWSK</sequence>
<reference evidence="1" key="1">
    <citation type="submission" date="2014-09" db="EMBL/GenBank/DDBJ databases">
        <authorList>
            <person name="Magalhaes I.L.F."/>
            <person name="Oliveira U."/>
            <person name="Santos F.R."/>
            <person name="Vidigal T.H.D.A."/>
            <person name="Brescovit A.D."/>
            <person name="Santos A.J."/>
        </authorList>
    </citation>
    <scope>NUCLEOTIDE SEQUENCE</scope>
    <source>
        <tissue evidence="1">Shoot tissue taken approximately 20 cm above the soil surface</tissue>
    </source>
</reference>
<reference evidence="1" key="2">
    <citation type="journal article" date="2015" name="Data Brief">
        <title>Shoot transcriptome of the giant reed, Arundo donax.</title>
        <authorList>
            <person name="Barrero R.A."/>
            <person name="Guerrero F.D."/>
            <person name="Moolhuijzen P."/>
            <person name="Goolsby J.A."/>
            <person name="Tidwell J."/>
            <person name="Bellgard S.E."/>
            <person name="Bellgard M.I."/>
        </authorList>
    </citation>
    <scope>NUCLEOTIDE SEQUENCE</scope>
    <source>
        <tissue evidence="1">Shoot tissue taken approximately 20 cm above the soil surface</tissue>
    </source>
</reference>
<dbReference type="AlphaFoldDB" id="A0A0A9AJI6"/>
<protein>
    <submittedName>
        <fullName evidence="1">Uncharacterized protein</fullName>
    </submittedName>
</protein>